<comment type="caution">
    <text evidence="2">The sequence shown here is derived from an EMBL/GenBank/DDBJ whole genome shotgun (WGS) entry which is preliminary data.</text>
</comment>
<gene>
    <name evidence="2" type="ORF">EPI10_016851</name>
</gene>
<sequence>MRSRSKILIEVKGKCTIAIGSCVGTKLILDVLFVPKIDKNLLSVWQLVEKGFKVMSEEGMCLIIDSCGNVLFRIKMQKNLIESTRGGASGIQVSS</sequence>
<keyword evidence="3" id="KW-1185">Reference proteome</keyword>
<dbReference type="Pfam" id="PF22936">
    <property type="entry name" value="Pol_BBD"/>
    <property type="match status" value="1"/>
</dbReference>
<evidence type="ECO:0000313" key="3">
    <source>
        <dbReference type="Proteomes" id="UP000325315"/>
    </source>
</evidence>
<name>A0A5B6VQ07_9ROSI</name>
<accession>A0A5B6VQ07</accession>
<proteinExistence type="predicted"/>
<evidence type="ECO:0000259" key="1">
    <source>
        <dbReference type="Pfam" id="PF22936"/>
    </source>
</evidence>
<dbReference type="OrthoDB" id="1002630at2759"/>
<protein>
    <submittedName>
        <fullName evidence="2">Kinesin-like protein KIN-7K, chloroplastic</fullName>
    </submittedName>
</protein>
<organism evidence="2 3">
    <name type="scientific">Gossypium australe</name>
    <dbReference type="NCBI Taxonomy" id="47621"/>
    <lineage>
        <taxon>Eukaryota</taxon>
        <taxon>Viridiplantae</taxon>
        <taxon>Streptophyta</taxon>
        <taxon>Embryophyta</taxon>
        <taxon>Tracheophyta</taxon>
        <taxon>Spermatophyta</taxon>
        <taxon>Magnoliopsida</taxon>
        <taxon>eudicotyledons</taxon>
        <taxon>Gunneridae</taxon>
        <taxon>Pentapetalae</taxon>
        <taxon>rosids</taxon>
        <taxon>malvids</taxon>
        <taxon>Malvales</taxon>
        <taxon>Malvaceae</taxon>
        <taxon>Malvoideae</taxon>
        <taxon>Gossypium</taxon>
    </lineage>
</organism>
<reference evidence="3" key="1">
    <citation type="journal article" date="2019" name="Plant Biotechnol. J.">
        <title>Genome sequencing of the Australian wild diploid species Gossypium australe highlights disease resistance and delayed gland morphogenesis.</title>
        <authorList>
            <person name="Cai Y."/>
            <person name="Cai X."/>
            <person name="Wang Q."/>
            <person name="Wang P."/>
            <person name="Zhang Y."/>
            <person name="Cai C."/>
            <person name="Xu Y."/>
            <person name="Wang K."/>
            <person name="Zhou Z."/>
            <person name="Wang C."/>
            <person name="Geng S."/>
            <person name="Li B."/>
            <person name="Dong Q."/>
            <person name="Hou Y."/>
            <person name="Wang H."/>
            <person name="Ai P."/>
            <person name="Liu Z."/>
            <person name="Yi F."/>
            <person name="Sun M."/>
            <person name="An G."/>
            <person name="Cheng J."/>
            <person name="Zhang Y."/>
            <person name="Shi Q."/>
            <person name="Xie Y."/>
            <person name="Shi X."/>
            <person name="Chang Y."/>
            <person name="Huang F."/>
            <person name="Chen Y."/>
            <person name="Hong S."/>
            <person name="Mi L."/>
            <person name="Sun Q."/>
            <person name="Zhang L."/>
            <person name="Zhou B."/>
            <person name="Peng R."/>
            <person name="Zhang X."/>
            <person name="Liu F."/>
        </authorList>
    </citation>
    <scope>NUCLEOTIDE SEQUENCE [LARGE SCALE GENOMIC DNA]</scope>
    <source>
        <strain evidence="3">cv. PA1801</strain>
    </source>
</reference>
<dbReference type="AlphaFoldDB" id="A0A5B6VQ07"/>
<evidence type="ECO:0000313" key="2">
    <source>
        <dbReference type="EMBL" id="KAA3471210.1"/>
    </source>
</evidence>
<feature type="domain" description="Retrovirus-related Pol polyprotein from transposon TNT 1-94-like beta-barrel" evidence="1">
    <location>
        <begin position="8"/>
        <end position="52"/>
    </location>
</feature>
<dbReference type="EMBL" id="SMMG02000006">
    <property type="protein sequence ID" value="KAA3471210.1"/>
    <property type="molecule type" value="Genomic_DNA"/>
</dbReference>
<dbReference type="InterPro" id="IPR054722">
    <property type="entry name" value="PolX-like_BBD"/>
</dbReference>
<dbReference type="Proteomes" id="UP000325315">
    <property type="component" value="Unassembled WGS sequence"/>
</dbReference>